<organism evidence="2 3">
    <name type="scientific">Aspergillus flavus (strain ATCC 200026 / FGSC A1120 / IAM 13836 / NRRL 3357 / JCM 12722 / SRRC 167)</name>
    <dbReference type="NCBI Taxonomy" id="332952"/>
    <lineage>
        <taxon>Eukaryota</taxon>
        <taxon>Fungi</taxon>
        <taxon>Dikarya</taxon>
        <taxon>Ascomycota</taxon>
        <taxon>Pezizomycotina</taxon>
        <taxon>Eurotiomycetes</taxon>
        <taxon>Eurotiomycetidae</taxon>
        <taxon>Eurotiales</taxon>
        <taxon>Aspergillaceae</taxon>
        <taxon>Aspergillus</taxon>
        <taxon>Aspergillus subgen. Circumdati</taxon>
    </lineage>
</organism>
<accession>A0A7U2MMK2</accession>
<gene>
    <name evidence="2" type="ORF">F9C07_7344</name>
</gene>
<protein>
    <submittedName>
        <fullName evidence="2">Uncharacterized protein</fullName>
    </submittedName>
</protein>
<sequence length="87" mass="9536">MVIAEGGNISDVSSATKKGTDSVAKPHSPDITAIAVIRSNRYIRDFMSWQAPTDGKTSVISFHSLFRRGPVEVVFLDLLGYLGKVRR</sequence>
<dbReference type="VEuPathDB" id="FungiDB:F9C07_7344"/>
<evidence type="ECO:0000313" key="2">
    <source>
        <dbReference type="EMBL" id="QRD86497.1"/>
    </source>
</evidence>
<name>A0A7U2MMK2_ASPFN</name>
<reference evidence="3" key="1">
    <citation type="journal article" date="2021" name="G3 (Bethesda)">
        <title>Chromosome assembled and annotated genome sequence of Aspergillus flavus NRRL 3357.</title>
        <authorList>
            <person name="Skerker J.M."/>
            <person name="Pianalto K.M."/>
            <person name="Mondo S.J."/>
            <person name="Yang K."/>
            <person name="Arkin A.P."/>
            <person name="Keller N.P."/>
            <person name="Grigoriev I.V."/>
            <person name="Louise Glass N.L."/>
        </authorList>
    </citation>
    <scope>NUCLEOTIDE SEQUENCE [LARGE SCALE GENOMIC DNA]</scope>
    <source>
        <strain evidence="3">ATCC 200026 / FGSC A1120 / IAM 13836 / NRRL 3357 / JCM 12722 / SRRC 167</strain>
    </source>
</reference>
<proteinExistence type="predicted"/>
<dbReference type="EMBL" id="CP044620">
    <property type="protein sequence ID" value="QRD86497.1"/>
    <property type="molecule type" value="Genomic_DNA"/>
</dbReference>
<feature type="region of interest" description="Disordered" evidence="1">
    <location>
        <begin position="1"/>
        <end position="26"/>
    </location>
</feature>
<evidence type="ECO:0000256" key="1">
    <source>
        <dbReference type="SAM" id="MobiDB-lite"/>
    </source>
</evidence>
<keyword evidence="3" id="KW-1185">Reference proteome</keyword>
<dbReference type="Proteomes" id="UP000596276">
    <property type="component" value="Chromosome 3"/>
</dbReference>
<dbReference type="AlphaFoldDB" id="A0A7U2MMK2"/>
<evidence type="ECO:0000313" key="3">
    <source>
        <dbReference type="Proteomes" id="UP000596276"/>
    </source>
</evidence>